<evidence type="ECO:0000256" key="2">
    <source>
        <dbReference type="ARBA" id="ARBA00022814"/>
    </source>
</evidence>
<reference evidence="8" key="2">
    <citation type="journal article" date="2021" name="PeerJ">
        <title>Extensive microbial diversity within the chicken gut microbiome revealed by metagenomics and culture.</title>
        <authorList>
            <person name="Gilroy R."/>
            <person name="Ravi A."/>
            <person name="Getino M."/>
            <person name="Pursley I."/>
            <person name="Horton D.L."/>
            <person name="Alikhan N.F."/>
            <person name="Baker D."/>
            <person name="Gharbi K."/>
            <person name="Hall N."/>
            <person name="Watson M."/>
            <person name="Adriaenssens E.M."/>
            <person name="Foster-Nyarko E."/>
            <person name="Jarju S."/>
            <person name="Secka A."/>
            <person name="Antonio M."/>
            <person name="Oren A."/>
            <person name="Chaudhuri R.R."/>
            <person name="La Ragione R."/>
            <person name="Hildebrand F."/>
            <person name="Pallen M.J."/>
        </authorList>
    </citation>
    <scope>NUCLEOTIDE SEQUENCE</scope>
    <source>
        <strain evidence="8">9366</strain>
    </source>
</reference>
<protein>
    <recommendedName>
        <fullName evidence="6">Transcription antitermination protein NusB</fullName>
    </recommendedName>
    <alternativeName>
        <fullName evidence="6">Antitermination factor NusB</fullName>
    </alternativeName>
</protein>
<evidence type="ECO:0000256" key="5">
    <source>
        <dbReference type="ARBA" id="ARBA00023163"/>
    </source>
</evidence>
<dbReference type="Pfam" id="PF01029">
    <property type="entry name" value="NusB"/>
    <property type="match status" value="1"/>
</dbReference>
<reference evidence="8" key="1">
    <citation type="submission" date="2020-10" db="EMBL/GenBank/DDBJ databases">
        <authorList>
            <person name="Gilroy R."/>
        </authorList>
    </citation>
    <scope>NUCLEOTIDE SEQUENCE</scope>
    <source>
        <strain evidence="8">9366</strain>
    </source>
</reference>
<dbReference type="SUPFAM" id="SSF48013">
    <property type="entry name" value="NusB-like"/>
    <property type="match status" value="1"/>
</dbReference>
<evidence type="ECO:0000313" key="9">
    <source>
        <dbReference type="Proteomes" id="UP000824145"/>
    </source>
</evidence>
<keyword evidence="5 6" id="KW-0804">Transcription</keyword>
<feature type="domain" description="NusB/RsmB/TIM44" evidence="7">
    <location>
        <begin position="5"/>
        <end position="130"/>
    </location>
</feature>
<sequence length="135" mass="15255">MSRRAARDYAYKLVFEYIFRGERADVSYDLVCADPSITAADKQYVDRVYNGVLDHYDELVLLISSNTTGFNPERIFKPDLAALLVAAYEMKYMDDIPMPVSVSEVLELVKSYSTEKSASFVNGVLAGIYKSLKKE</sequence>
<proteinExistence type="inferred from homology"/>
<evidence type="ECO:0000256" key="6">
    <source>
        <dbReference type="HAMAP-Rule" id="MF_00073"/>
    </source>
</evidence>
<keyword evidence="4 6" id="KW-0805">Transcription regulation</keyword>
<name>A0A9D1SJF3_9FIRM</name>
<dbReference type="EMBL" id="DVNJ01000001">
    <property type="protein sequence ID" value="HIU62150.1"/>
    <property type="molecule type" value="Genomic_DNA"/>
</dbReference>
<dbReference type="PANTHER" id="PTHR11078">
    <property type="entry name" value="N UTILIZATION SUBSTANCE PROTEIN B-RELATED"/>
    <property type="match status" value="1"/>
</dbReference>
<dbReference type="PANTHER" id="PTHR11078:SF3">
    <property type="entry name" value="ANTITERMINATION NUSB DOMAIN-CONTAINING PROTEIN"/>
    <property type="match status" value="1"/>
</dbReference>
<dbReference type="GO" id="GO:0005829">
    <property type="term" value="C:cytosol"/>
    <property type="evidence" value="ECO:0007669"/>
    <property type="project" value="TreeGrafter"/>
</dbReference>
<keyword evidence="3 6" id="KW-0694">RNA-binding</keyword>
<evidence type="ECO:0000313" key="8">
    <source>
        <dbReference type="EMBL" id="HIU62150.1"/>
    </source>
</evidence>
<comment type="caution">
    <text evidence="8">The sequence shown here is derived from an EMBL/GenBank/DDBJ whole genome shotgun (WGS) entry which is preliminary data.</text>
</comment>
<evidence type="ECO:0000256" key="4">
    <source>
        <dbReference type="ARBA" id="ARBA00023015"/>
    </source>
</evidence>
<comment type="function">
    <text evidence="6">Involved in transcription antitermination. Required for transcription of ribosomal RNA (rRNA) genes. Binds specifically to the boxA antiterminator sequence of the ribosomal RNA (rrn) operons.</text>
</comment>
<evidence type="ECO:0000256" key="1">
    <source>
        <dbReference type="ARBA" id="ARBA00005952"/>
    </source>
</evidence>
<keyword evidence="2 6" id="KW-0889">Transcription antitermination</keyword>
<gene>
    <name evidence="6 8" type="primary">nusB</name>
    <name evidence="8" type="ORF">IAB07_00080</name>
</gene>
<accession>A0A9D1SJF3</accession>
<dbReference type="AlphaFoldDB" id="A0A9D1SJF3"/>
<dbReference type="Proteomes" id="UP000824145">
    <property type="component" value="Unassembled WGS sequence"/>
</dbReference>
<evidence type="ECO:0000259" key="7">
    <source>
        <dbReference type="Pfam" id="PF01029"/>
    </source>
</evidence>
<dbReference type="GO" id="GO:0031564">
    <property type="term" value="P:transcription antitermination"/>
    <property type="evidence" value="ECO:0007669"/>
    <property type="project" value="UniProtKB-KW"/>
</dbReference>
<dbReference type="InterPro" id="IPR011605">
    <property type="entry name" value="NusB_fam"/>
</dbReference>
<dbReference type="Gene3D" id="1.10.940.10">
    <property type="entry name" value="NusB-like"/>
    <property type="match status" value="1"/>
</dbReference>
<evidence type="ECO:0000256" key="3">
    <source>
        <dbReference type="ARBA" id="ARBA00022884"/>
    </source>
</evidence>
<dbReference type="NCBIfam" id="TIGR01951">
    <property type="entry name" value="nusB"/>
    <property type="match status" value="1"/>
</dbReference>
<dbReference type="GO" id="GO:0006353">
    <property type="term" value="P:DNA-templated transcription termination"/>
    <property type="evidence" value="ECO:0007669"/>
    <property type="project" value="UniProtKB-UniRule"/>
</dbReference>
<dbReference type="InterPro" id="IPR006027">
    <property type="entry name" value="NusB_RsmB_TIM44"/>
</dbReference>
<dbReference type="HAMAP" id="MF_00073">
    <property type="entry name" value="NusB"/>
    <property type="match status" value="1"/>
</dbReference>
<comment type="similarity">
    <text evidence="1 6">Belongs to the NusB family.</text>
</comment>
<dbReference type="GO" id="GO:0003723">
    <property type="term" value="F:RNA binding"/>
    <property type="evidence" value="ECO:0007669"/>
    <property type="project" value="UniProtKB-UniRule"/>
</dbReference>
<organism evidence="8 9">
    <name type="scientific">Candidatus Caccalectryoclostridium excrementigallinarum</name>
    <dbReference type="NCBI Taxonomy" id="2840710"/>
    <lineage>
        <taxon>Bacteria</taxon>
        <taxon>Bacillati</taxon>
        <taxon>Bacillota</taxon>
        <taxon>Clostridia</taxon>
        <taxon>Christensenellales</taxon>
        <taxon>Christensenellaceae</taxon>
        <taxon>Christensenellaceae incertae sedis</taxon>
        <taxon>Candidatus Caccalectryoclostridium</taxon>
    </lineage>
</organism>
<dbReference type="InterPro" id="IPR035926">
    <property type="entry name" value="NusB-like_sf"/>
</dbReference>